<evidence type="ECO:0000313" key="1">
    <source>
        <dbReference type="EMBL" id="TFK77564.1"/>
    </source>
</evidence>
<keyword evidence="2" id="KW-1185">Reference proteome</keyword>
<accession>A0A5C3NK30</accession>
<dbReference type="PANTHER" id="PTHR46579:SF1">
    <property type="entry name" value="F5_8 TYPE C DOMAIN-CONTAINING PROTEIN"/>
    <property type="match status" value="1"/>
</dbReference>
<reference evidence="1 2" key="1">
    <citation type="journal article" date="2019" name="Nat. Ecol. Evol.">
        <title>Megaphylogeny resolves global patterns of mushroom evolution.</title>
        <authorList>
            <person name="Varga T."/>
            <person name="Krizsan K."/>
            <person name="Foldi C."/>
            <person name="Dima B."/>
            <person name="Sanchez-Garcia M."/>
            <person name="Sanchez-Ramirez S."/>
            <person name="Szollosi G.J."/>
            <person name="Szarkandi J.G."/>
            <person name="Papp V."/>
            <person name="Albert L."/>
            <person name="Andreopoulos W."/>
            <person name="Angelini C."/>
            <person name="Antonin V."/>
            <person name="Barry K.W."/>
            <person name="Bougher N.L."/>
            <person name="Buchanan P."/>
            <person name="Buyck B."/>
            <person name="Bense V."/>
            <person name="Catcheside P."/>
            <person name="Chovatia M."/>
            <person name="Cooper J."/>
            <person name="Damon W."/>
            <person name="Desjardin D."/>
            <person name="Finy P."/>
            <person name="Geml J."/>
            <person name="Haridas S."/>
            <person name="Hughes K."/>
            <person name="Justo A."/>
            <person name="Karasinski D."/>
            <person name="Kautmanova I."/>
            <person name="Kiss B."/>
            <person name="Kocsube S."/>
            <person name="Kotiranta H."/>
            <person name="LaButti K.M."/>
            <person name="Lechner B.E."/>
            <person name="Liimatainen K."/>
            <person name="Lipzen A."/>
            <person name="Lukacs Z."/>
            <person name="Mihaltcheva S."/>
            <person name="Morgado L.N."/>
            <person name="Niskanen T."/>
            <person name="Noordeloos M.E."/>
            <person name="Ohm R.A."/>
            <person name="Ortiz-Santana B."/>
            <person name="Ovrebo C."/>
            <person name="Racz N."/>
            <person name="Riley R."/>
            <person name="Savchenko A."/>
            <person name="Shiryaev A."/>
            <person name="Soop K."/>
            <person name="Spirin V."/>
            <person name="Szebenyi C."/>
            <person name="Tomsovsky M."/>
            <person name="Tulloss R.E."/>
            <person name="Uehling J."/>
            <person name="Grigoriev I.V."/>
            <person name="Vagvolgyi C."/>
            <person name="Papp T."/>
            <person name="Martin F.M."/>
            <person name="Miettinen O."/>
            <person name="Hibbett D.S."/>
            <person name="Nagy L.G."/>
        </authorList>
    </citation>
    <scope>NUCLEOTIDE SEQUENCE [LARGE SCALE GENOMIC DNA]</scope>
    <source>
        <strain evidence="1 2">HHB13444</strain>
    </source>
</reference>
<proteinExistence type="predicted"/>
<dbReference type="STRING" id="1314778.A0A5C3NK30"/>
<dbReference type="AlphaFoldDB" id="A0A5C3NK30"/>
<sequence length="273" mass="31252">MECNTGPKLIKRAYTAALLHWAQSHPINELILPPVLDEDTVDFHIAEGAYDISKFHVLTPDVLAVIREDISNTYFPSWMERPPRNFGTATHGKLKADQWRTACTVSLFITLTRLWGDAPADSKEYVLLHNFVHLITATDLATRRSMDPDRAKAYDNHMRRYLQGVLDIFSHQLVPNHHLSLHLTACLLLFGPVHGWWGFPFERYNGILGGLNVNNIAAHIPLTFMDGFYAGAELRRLMATYGWPDTVEYRDLLDAYRRAFQDTSRASVNRQIY</sequence>
<dbReference type="Proteomes" id="UP000308197">
    <property type="component" value="Unassembled WGS sequence"/>
</dbReference>
<dbReference type="EMBL" id="ML213483">
    <property type="protein sequence ID" value="TFK77564.1"/>
    <property type="molecule type" value="Genomic_DNA"/>
</dbReference>
<evidence type="ECO:0000313" key="2">
    <source>
        <dbReference type="Proteomes" id="UP000308197"/>
    </source>
</evidence>
<name>A0A5C3NK30_9APHY</name>
<dbReference type="PANTHER" id="PTHR46579">
    <property type="entry name" value="F5/8 TYPE C DOMAIN-CONTAINING PROTEIN-RELATED"/>
    <property type="match status" value="1"/>
</dbReference>
<gene>
    <name evidence="1" type="ORF">K466DRAFT_608029</name>
</gene>
<protein>
    <submittedName>
        <fullName evidence="1">Uncharacterized protein</fullName>
    </submittedName>
</protein>
<organism evidence="1 2">
    <name type="scientific">Polyporus arcularius HHB13444</name>
    <dbReference type="NCBI Taxonomy" id="1314778"/>
    <lineage>
        <taxon>Eukaryota</taxon>
        <taxon>Fungi</taxon>
        <taxon>Dikarya</taxon>
        <taxon>Basidiomycota</taxon>
        <taxon>Agaricomycotina</taxon>
        <taxon>Agaricomycetes</taxon>
        <taxon>Polyporales</taxon>
        <taxon>Polyporaceae</taxon>
        <taxon>Polyporus</taxon>
    </lineage>
</organism>
<dbReference type="InParanoid" id="A0A5C3NK30"/>